<evidence type="ECO:0000313" key="2">
    <source>
        <dbReference type="EMBL" id="QJC56141.1"/>
    </source>
</evidence>
<feature type="transmembrane region" description="Helical" evidence="1">
    <location>
        <begin position="20"/>
        <end position="38"/>
    </location>
</feature>
<proteinExistence type="predicted"/>
<evidence type="ECO:0000256" key="1">
    <source>
        <dbReference type="SAM" id="Phobius"/>
    </source>
</evidence>
<name>A0A6H2H8D6_9BURK</name>
<keyword evidence="1" id="KW-0812">Transmembrane</keyword>
<keyword evidence="1" id="KW-0472">Membrane</keyword>
<dbReference type="KEGG" id="pvac:HC248_01427"/>
<evidence type="ECO:0000313" key="3">
    <source>
        <dbReference type="Proteomes" id="UP000502041"/>
    </source>
</evidence>
<gene>
    <name evidence="2" type="ORF">HC248_01427</name>
</gene>
<organism evidence="2 3">
    <name type="scientific">Polaromonas vacuolata</name>
    <dbReference type="NCBI Taxonomy" id="37448"/>
    <lineage>
        <taxon>Bacteria</taxon>
        <taxon>Pseudomonadati</taxon>
        <taxon>Pseudomonadota</taxon>
        <taxon>Betaproteobacteria</taxon>
        <taxon>Burkholderiales</taxon>
        <taxon>Comamonadaceae</taxon>
        <taxon>Polaromonas</taxon>
    </lineage>
</organism>
<sequence length="52" mass="5487">MTPEKQPDLPGARIVFDLKLPLWGLITALAIGAALGVTDAELNDLWTLGASL</sequence>
<reference evidence="2 3" key="1">
    <citation type="submission" date="2020-04" db="EMBL/GenBank/DDBJ databases">
        <title>Complete genome of a Psychrophilic, Marine, Gas Vacuolate Bacterium Polaromonas vacuolata KCTC 22033T.</title>
        <authorList>
            <person name="Hwang K."/>
            <person name="Kim K.M."/>
        </authorList>
    </citation>
    <scope>NUCLEOTIDE SEQUENCE [LARGE SCALE GENOMIC DNA]</scope>
    <source>
        <strain evidence="2 3">KCTC 22033</strain>
    </source>
</reference>
<dbReference type="Proteomes" id="UP000502041">
    <property type="component" value="Chromosome"/>
</dbReference>
<keyword evidence="1" id="KW-1133">Transmembrane helix</keyword>
<dbReference type="AlphaFoldDB" id="A0A6H2H8D6"/>
<accession>A0A6H2H8D6</accession>
<dbReference type="EMBL" id="CP051461">
    <property type="protein sequence ID" value="QJC56141.1"/>
    <property type="molecule type" value="Genomic_DNA"/>
</dbReference>
<keyword evidence="3" id="KW-1185">Reference proteome</keyword>
<protein>
    <submittedName>
        <fullName evidence="2">Uncharacterized protein</fullName>
    </submittedName>
</protein>